<dbReference type="CDD" id="cd02953">
    <property type="entry name" value="DsbDgamma"/>
    <property type="match status" value="1"/>
</dbReference>
<dbReference type="InterPro" id="IPR035671">
    <property type="entry name" value="DsbD_gamma"/>
</dbReference>
<evidence type="ECO:0000256" key="6">
    <source>
        <dbReference type="ARBA" id="ARBA00023136"/>
    </source>
</evidence>
<dbReference type="PROSITE" id="PS51352">
    <property type="entry name" value="THIOREDOXIN_2"/>
    <property type="match status" value="1"/>
</dbReference>
<dbReference type="GO" id="GO:0015035">
    <property type="term" value="F:protein-disulfide reductase activity"/>
    <property type="evidence" value="ECO:0007669"/>
    <property type="project" value="TreeGrafter"/>
</dbReference>
<evidence type="ECO:0000256" key="4">
    <source>
        <dbReference type="ARBA" id="ARBA00022748"/>
    </source>
</evidence>
<keyword evidence="6 7" id="KW-0472">Membrane</keyword>
<dbReference type="NCBIfam" id="NF001419">
    <property type="entry name" value="PRK00293.1"/>
    <property type="match status" value="1"/>
</dbReference>
<dbReference type="Gene3D" id="2.60.40.1250">
    <property type="entry name" value="Thiol:disulfide interchange protein DsbD, N-terminal domain"/>
    <property type="match status" value="1"/>
</dbReference>
<evidence type="ECO:0000259" key="8">
    <source>
        <dbReference type="PROSITE" id="PS51352"/>
    </source>
</evidence>
<dbReference type="Pfam" id="PF02683">
    <property type="entry name" value="DsbD_TM"/>
    <property type="match status" value="1"/>
</dbReference>
<accession>A0A2U2ADW6</accession>
<evidence type="ECO:0000313" key="10">
    <source>
        <dbReference type="Proteomes" id="UP000245020"/>
    </source>
</evidence>
<dbReference type="InterPro" id="IPR012336">
    <property type="entry name" value="Thioredoxin-like_fold"/>
</dbReference>
<keyword evidence="3 7" id="KW-0812">Transmembrane</keyword>
<feature type="transmembrane region" description="Helical" evidence="7">
    <location>
        <begin position="262"/>
        <end position="286"/>
    </location>
</feature>
<proteinExistence type="predicted"/>
<feature type="transmembrane region" description="Helical" evidence="7">
    <location>
        <begin position="220"/>
        <end position="250"/>
    </location>
</feature>
<comment type="subcellular location">
    <subcellularLocation>
        <location evidence="1">Cell membrane</location>
        <topology evidence="1">Multi-pass membrane protein</topology>
    </subcellularLocation>
</comment>
<dbReference type="EMBL" id="QEWQ01000004">
    <property type="protein sequence ID" value="PWD80817.1"/>
    <property type="molecule type" value="Genomic_DNA"/>
</dbReference>
<keyword evidence="2" id="KW-1003">Cell membrane</keyword>
<evidence type="ECO:0000256" key="3">
    <source>
        <dbReference type="ARBA" id="ARBA00022692"/>
    </source>
</evidence>
<dbReference type="GO" id="GO:0045454">
    <property type="term" value="P:cell redox homeostasis"/>
    <property type="evidence" value="ECO:0007669"/>
    <property type="project" value="TreeGrafter"/>
</dbReference>
<dbReference type="InterPro" id="IPR036929">
    <property type="entry name" value="DsbDN_sf"/>
</dbReference>
<comment type="caution">
    <text evidence="9">The sequence shown here is derived from an EMBL/GenBank/DDBJ whole genome shotgun (WGS) entry which is preliminary data.</text>
</comment>
<gene>
    <name evidence="9" type="ORF">DC083_06825</name>
</gene>
<dbReference type="GO" id="GO:0005886">
    <property type="term" value="C:plasma membrane"/>
    <property type="evidence" value="ECO:0007669"/>
    <property type="project" value="UniProtKB-SubCell"/>
</dbReference>
<dbReference type="SUPFAM" id="SSF52833">
    <property type="entry name" value="Thioredoxin-like"/>
    <property type="match status" value="1"/>
</dbReference>
<feature type="transmembrane region" description="Helical" evidence="7">
    <location>
        <begin position="419"/>
        <end position="437"/>
    </location>
</feature>
<dbReference type="Proteomes" id="UP000245020">
    <property type="component" value="Unassembled WGS sequence"/>
</dbReference>
<dbReference type="SUPFAM" id="SSF74863">
    <property type="entry name" value="Thiol:disulfide interchange protein DsbD, N-terminal domain (DsbD-alpha)"/>
    <property type="match status" value="1"/>
</dbReference>
<keyword evidence="5 7" id="KW-1133">Transmembrane helix</keyword>
<dbReference type="InterPro" id="IPR013766">
    <property type="entry name" value="Thioredoxin_domain"/>
</dbReference>
<feature type="domain" description="Thioredoxin" evidence="8">
    <location>
        <begin position="488"/>
        <end position="614"/>
    </location>
</feature>
<dbReference type="PANTHER" id="PTHR32234">
    <property type="entry name" value="THIOL:DISULFIDE INTERCHANGE PROTEIN DSBD"/>
    <property type="match status" value="1"/>
</dbReference>
<evidence type="ECO:0000256" key="7">
    <source>
        <dbReference type="SAM" id="Phobius"/>
    </source>
</evidence>
<evidence type="ECO:0000256" key="5">
    <source>
        <dbReference type="ARBA" id="ARBA00022989"/>
    </source>
</evidence>
<feature type="transmembrane region" description="Helical" evidence="7">
    <location>
        <begin position="378"/>
        <end position="399"/>
    </location>
</feature>
<dbReference type="InterPro" id="IPR036249">
    <property type="entry name" value="Thioredoxin-like_sf"/>
</dbReference>
<sequence>MGMEFTMQTNSIISRWLTFLLLGIVLLLPTAQVEAQSLFNRSQGINVGTSSVSPPKIGLDTNSLLRPTEAFSPAIHRKGDQEFVLLWDIHPDYYLYKDKISIELKNSNGELIPVTLPAGKPHEDEFFGKQEIYDNSIIIPLTLANNAGMNTAYFELEAQGCAKSGYCFAPQQYSLEVTMDPTQDPTLDLVATTSENIDSLPPELEAEHDRLSQYLKDNQYLALPLFFLLGLLLTFTPCVLPMLPILSGILTRSGNLSPKKGFTISLVYVLAMAFVYTLLGLLAAYFGKGLAAYLQNSYVLIGFGLIFVFLSFSMFGLYQIQMPASIQSALSRVSNQQSSKNSYIGTAIMGMLSALIVGPCVTAPLIGIIGLVVESQNYLLGGSALFAMSMGMGVPLLILGASSGHLLPKAGAWMDRVKVLFGFMLLGLAAYFIGRTLPHYWEQMLYAILSLTTFIWLMVTVIESQLKGRLFFGLLAVATLTFGIMSIQESNRTIETAQFTQIKGISGLNQALAENDHRITMLEFNADWCVACKEMEKYVFSDPEVKAKMAELQLLAADVTKNDAQDQKLEMHFDIFGPPAMLFFDRNGKEIPQLRVMGSVPKEDFLRHLDYILEHY</sequence>
<protein>
    <submittedName>
        <fullName evidence="9">Disulfide bond formation protein DsbD</fullName>
    </submittedName>
</protein>
<reference evidence="10" key="1">
    <citation type="submission" date="2018-05" db="EMBL/GenBank/DDBJ databases">
        <title>Ignatzschineria dubaiensis sp. nov., isolated from necrotic foot tissues of dromedaries (Camelus dromedarius) and associated maggots in Dubai, United Arab Emirates.</title>
        <authorList>
            <person name="Tsang C.C."/>
            <person name="Tang J.Y.M."/>
            <person name="Fong J.Y.H."/>
            <person name="Kinne J."/>
            <person name="Lee H.H."/>
            <person name="Joseph M."/>
            <person name="Jose S."/>
            <person name="Schuster R.K."/>
            <person name="Tang Y."/>
            <person name="Sivakumar S."/>
            <person name="Chen J.H.K."/>
            <person name="Teng J.L.L."/>
            <person name="Lau S.K.P."/>
            <person name="Wernery U."/>
            <person name="Woo P.C.Y."/>
        </authorList>
    </citation>
    <scope>NUCLEOTIDE SEQUENCE [LARGE SCALE GENOMIC DNA]</scope>
    <source>
        <strain evidence="10">KCTC 22644</strain>
    </source>
</reference>
<feature type="transmembrane region" description="Helical" evidence="7">
    <location>
        <begin position="443"/>
        <end position="462"/>
    </location>
</feature>
<feature type="transmembrane region" description="Helical" evidence="7">
    <location>
        <begin position="469"/>
        <end position="487"/>
    </location>
</feature>
<feature type="transmembrane region" description="Helical" evidence="7">
    <location>
        <begin position="341"/>
        <end position="372"/>
    </location>
</feature>
<evidence type="ECO:0000256" key="2">
    <source>
        <dbReference type="ARBA" id="ARBA00022475"/>
    </source>
</evidence>
<dbReference type="Pfam" id="PF13098">
    <property type="entry name" value="Thioredoxin_2"/>
    <property type="match status" value="1"/>
</dbReference>
<evidence type="ECO:0000256" key="1">
    <source>
        <dbReference type="ARBA" id="ARBA00004651"/>
    </source>
</evidence>
<dbReference type="PANTHER" id="PTHR32234:SF0">
    <property type="entry name" value="THIOL:DISULFIDE INTERCHANGE PROTEIN DSBD"/>
    <property type="match status" value="1"/>
</dbReference>
<keyword evidence="10" id="KW-1185">Reference proteome</keyword>
<name>A0A2U2ADW6_9GAMM</name>
<evidence type="ECO:0000313" key="9">
    <source>
        <dbReference type="EMBL" id="PWD80817.1"/>
    </source>
</evidence>
<dbReference type="Gene3D" id="3.40.30.10">
    <property type="entry name" value="Glutaredoxin"/>
    <property type="match status" value="1"/>
</dbReference>
<feature type="transmembrane region" description="Helical" evidence="7">
    <location>
        <begin position="298"/>
        <end position="320"/>
    </location>
</feature>
<dbReference type="InterPro" id="IPR003834">
    <property type="entry name" value="Cyt_c_assmbl_TM_dom"/>
</dbReference>
<organism evidence="9 10">
    <name type="scientific">Ignatzschineria ureiclastica</name>
    <dbReference type="NCBI Taxonomy" id="472582"/>
    <lineage>
        <taxon>Bacteria</taxon>
        <taxon>Pseudomonadati</taxon>
        <taxon>Pseudomonadota</taxon>
        <taxon>Gammaproteobacteria</taxon>
        <taxon>Cardiobacteriales</taxon>
        <taxon>Ignatzschineriaceae</taxon>
        <taxon>Ignatzschineria</taxon>
    </lineage>
</organism>
<keyword evidence="4" id="KW-0201">Cytochrome c-type biogenesis</keyword>
<dbReference type="AlphaFoldDB" id="A0A2U2ADW6"/>
<dbReference type="InterPro" id="IPR028250">
    <property type="entry name" value="DsbDN"/>
</dbReference>
<dbReference type="GO" id="GO:0017004">
    <property type="term" value="P:cytochrome complex assembly"/>
    <property type="evidence" value="ECO:0007669"/>
    <property type="project" value="UniProtKB-KW"/>
</dbReference>
<dbReference type="Pfam" id="PF11412">
    <property type="entry name" value="DsbD_N"/>
    <property type="match status" value="1"/>
</dbReference>